<dbReference type="SUPFAM" id="SSF51735">
    <property type="entry name" value="NAD(P)-binding Rossmann-fold domains"/>
    <property type="match status" value="1"/>
</dbReference>
<dbReference type="OrthoDB" id="6058913at2759"/>
<dbReference type="PANTHER" id="PTHR38015:SF1">
    <property type="entry name" value="OPINE DEHYDROGENASE DOMAIN-CONTAINING PROTEIN"/>
    <property type="match status" value="1"/>
</dbReference>
<proteinExistence type="predicted"/>
<dbReference type="Proteomes" id="UP000007799">
    <property type="component" value="Unassembled WGS sequence"/>
</dbReference>
<dbReference type="GO" id="GO:0016491">
    <property type="term" value="F:oxidoreductase activity"/>
    <property type="evidence" value="ECO:0007669"/>
    <property type="project" value="InterPro"/>
</dbReference>
<dbReference type="InterPro" id="IPR003421">
    <property type="entry name" value="Opine_DH"/>
</dbReference>
<dbReference type="AlphaFoldDB" id="F2TYD8"/>
<dbReference type="eggNOG" id="ENOG502RB5S">
    <property type="taxonomic scope" value="Eukaryota"/>
</dbReference>
<dbReference type="KEGG" id="sre:PTSG_01589"/>
<dbReference type="RefSeq" id="XP_004997570.1">
    <property type="nucleotide sequence ID" value="XM_004997513.1"/>
</dbReference>
<dbReference type="InterPro" id="IPR008927">
    <property type="entry name" value="6-PGluconate_DH-like_C_sf"/>
</dbReference>
<dbReference type="Pfam" id="PF02317">
    <property type="entry name" value="Octopine_DH"/>
    <property type="match status" value="1"/>
</dbReference>
<feature type="domain" description="Opine dehydrogenase" evidence="1">
    <location>
        <begin position="204"/>
        <end position="367"/>
    </location>
</feature>
<evidence type="ECO:0000313" key="3">
    <source>
        <dbReference type="Proteomes" id="UP000007799"/>
    </source>
</evidence>
<dbReference type="Gene3D" id="3.40.50.720">
    <property type="entry name" value="NAD(P)-binding Rossmann-like Domain"/>
    <property type="match status" value="1"/>
</dbReference>
<accession>F2TYD8</accession>
<dbReference type="InterPro" id="IPR051729">
    <property type="entry name" value="Opine/Lysopine_DH"/>
</dbReference>
<dbReference type="InterPro" id="IPR036291">
    <property type="entry name" value="NAD(P)-bd_dom_sf"/>
</dbReference>
<dbReference type="OMA" id="KTYNWAR"/>
<organism evidence="3">
    <name type="scientific">Salpingoeca rosetta (strain ATCC 50818 / BSB-021)</name>
    <dbReference type="NCBI Taxonomy" id="946362"/>
    <lineage>
        <taxon>Eukaryota</taxon>
        <taxon>Choanoflagellata</taxon>
        <taxon>Craspedida</taxon>
        <taxon>Salpingoecidae</taxon>
        <taxon>Salpingoeca</taxon>
    </lineage>
</organism>
<gene>
    <name evidence="2" type="ORF">PTSG_01589</name>
</gene>
<evidence type="ECO:0000259" key="1">
    <source>
        <dbReference type="Pfam" id="PF02317"/>
    </source>
</evidence>
<dbReference type="SUPFAM" id="SSF48179">
    <property type="entry name" value="6-phosphogluconate dehydrogenase C-terminal domain-like"/>
    <property type="match status" value="1"/>
</dbReference>
<dbReference type="InParanoid" id="F2TYD8"/>
<protein>
    <recommendedName>
        <fullName evidence="1">Opine dehydrogenase domain-containing protein</fullName>
    </recommendedName>
</protein>
<dbReference type="Gene3D" id="1.10.1040.10">
    <property type="entry name" value="N-(1-d-carboxylethyl)-l-norvaline Dehydrogenase, domain 2"/>
    <property type="match status" value="1"/>
</dbReference>
<dbReference type="EMBL" id="GL832957">
    <property type="protein sequence ID" value="EGD78612.1"/>
    <property type="molecule type" value="Genomic_DNA"/>
</dbReference>
<reference evidence="2" key="1">
    <citation type="submission" date="2009-08" db="EMBL/GenBank/DDBJ databases">
        <title>Annotation of Salpingoeca rosetta.</title>
        <authorList>
            <consortium name="The Broad Institute Genome Sequencing Platform"/>
            <person name="Russ C."/>
            <person name="Cuomo C."/>
            <person name="Burger G."/>
            <person name="Gray M.W."/>
            <person name="Holland P.W.H."/>
            <person name="King N."/>
            <person name="Lang F.B.F."/>
            <person name="Roger A.J."/>
            <person name="Ruiz-Trillo I."/>
            <person name="Young S.K."/>
            <person name="Zeng Q."/>
            <person name="Gargeya S."/>
            <person name="Alvarado L."/>
            <person name="Berlin A."/>
            <person name="Chapman S.B."/>
            <person name="Chen Z."/>
            <person name="Freedman E."/>
            <person name="Gellesch M."/>
            <person name="Goldberg J."/>
            <person name="Griggs A."/>
            <person name="Gujja S."/>
            <person name="Heilman E."/>
            <person name="Heiman D."/>
            <person name="Howarth C."/>
            <person name="Mehta T."/>
            <person name="Neiman D."/>
            <person name="Pearson M."/>
            <person name="Roberts A."/>
            <person name="Saif S."/>
            <person name="Shea T."/>
            <person name="Shenoy N."/>
            <person name="Sisk P."/>
            <person name="Stolte C."/>
            <person name="Sykes S."/>
            <person name="White J."/>
            <person name="Yandava C."/>
            <person name="Haas B."/>
            <person name="Nusbaum C."/>
            <person name="Birren B."/>
        </authorList>
    </citation>
    <scope>NUCLEOTIDE SEQUENCE [LARGE SCALE GENOMIC DNA]</scope>
    <source>
        <strain evidence="2">ATCC 50818</strain>
    </source>
</reference>
<dbReference type="InterPro" id="IPR013328">
    <property type="entry name" value="6PGD_dom2"/>
</dbReference>
<dbReference type="GeneID" id="16078166"/>
<name>F2TYD8_SALR5</name>
<evidence type="ECO:0000313" key="2">
    <source>
        <dbReference type="EMBL" id="EGD78612.1"/>
    </source>
</evidence>
<keyword evidence="3" id="KW-1185">Reference proteome</keyword>
<sequence length="413" mass="44974">MSEDAGRIAEGITVTVCGGGNAAHIAAGMFASRGATVNLFFSFKDEAERFKAACDKAGGVTVTRKDKTYFGQPKVISHDPAECIPMTDIVLLIVPAFAHEPILQQIKPHLKDGAAVGAIPGPGAFDLVALNALGDVFTQKNITLFAGTSLPWACRFDEYGAKATLLGVKTKVDITTRPNNDAKRNAWLADALTRLHDDTDFHCRGHFLMTTLWPTNAVIHPGVSYGIWHDWDGNPLDEAPLFYQNCNKFTGGVLKGMSDEIAATVEVLKSNGADLSHWQPIDVYMLDVYGDVISDHSSVDRIFATNDAFRGLKAPMITRDDGKLDPNFRTRYLTEDLPHGLAVLRGIAEICGVETPTMDKVLLWAQPLIEKEYLVDGKIKGKDVAQSGCPQRFGITTPQQLIKGDIVSLKNHL</sequence>
<dbReference type="PANTHER" id="PTHR38015">
    <property type="entry name" value="BLR6086 PROTEIN"/>
    <property type="match status" value="1"/>
</dbReference>